<dbReference type="GO" id="GO:0005829">
    <property type="term" value="C:cytosol"/>
    <property type="evidence" value="ECO:0007669"/>
    <property type="project" value="TreeGrafter"/>
</dbReference>
<evidence type="ECO:0000313" key="5">
    <source>
        <dbReference type="Proteomes" id="UP000315628"/>
    </source>
</evidence>
<dbReference type="SUPFAM" id="SSF56214">
    <property type="entry name" value="4'-phosphopantetheinyl transferase"/>
    <property type="match status" value="2"/>
</dbReference>
<dbReference type="Pfam" id="PF01648">
    <property type="entry name" value="ACPS"/>
    <property type="match status" value="1"/>
</dbReference>
<dbReference type="GO" id="GO:0019878">
    <property type="term" value="P:lysine biosynthetic process via aminoadipic acid"/>
    <property type="evidence" value="ECO:0007669"/>
    <property type="project" value="TreeGrafter"/>
</dbReference>
<comment type="similarity">
    <text evidence="1">Belongs to the P-Pant transferase superfamily. Gsp/Sfp/HetI/AcpT family.</text>
</comment>
<comment type="caution">
    <text evidence="4">The sequence shown here is derived from an EMBL/GenBank/DDBJ whole genome shotgun (WGS) entry which is preliminary data.</text>
</comment>
<proteinExistence type="inferred from homology"/>
<keyword evidence="2 4" id="KW-0808">Transferase</keyword>
<organism evidence="4 5">
    <name type="scientific">Marihabitans asiaticum</name>
    <dbReference type="NCBI Taxonomy" id="415218"/>
    <lineage>
        <taxon>Bacteria</taxon>
        <taxon>Bacillati</taxon>
        <taxon>Actinomycetota</taxon>
        <taxon>Actinomycetes</taxon>
        <taxon>Micrococcales</taxon>
        <taxon>Intrasporangiaceae</taxon>
        <taxon>Marihabitans</taxon>
    </lineage>
</organism>
<dbReference type="EMBL" id="VIUW01000001">
    <property type="protein sequence ID" value="TWD17305.1"/>
    <property type="molecule type" value="Genomic_DNA"/>
</dbReference>
<evidence type="ECO:0000313" key="4">
    <source>
        <dbReference type="EMBL" id="TWD17305.1"/>
    </source>
</evidence>
<dbReference type="InterPro" id="IPR050559">
    <property type="entry name" value="P-Pant_transferase_sf"/>
</dbReference>
<dbReference type="PANTHER" id="PTHR12215">
    <property type="entry name" value="PHOSPHOPANTETHEINE TRANSFERASE"/>
    <property type="match status" value="1"/>
</dbReference>
<evidence type="ECO:0000259" key="3">
    <source>
        <dbReference type="Pfam" id="PF01648"/>
    </source>
</evidence>
<evidence type="ECO:0000256" key="1">
    <source>
        <dbReference type="ARBA" id="ARBA00010990"/>
    </source>
</evidence>
<accession>A0A560WIS6</accession>
<reference evidence="4 5" key="1">
    <citation type="submission" date="2019-06" db="EMBL/GenBank/DDBJ databases">
        <title>Sequencing the genomes of 1000 actinobacteria strains.</title>
        <authorList>
            <person name="Klenk H.-P."/>
        </authorList>
    </citation>
    <scope>NUCLEOTIDE SEQUENCE [LARGE SCALE GENOMIC DNA]</scope>
    <source>
        <strain evidence="4 5">DSM 18935</strain>
    </source>
</reference>
<feature type="domain" description="4'-phosphopantetheinyl transferase" evidence="3">
    <location>
        <begin position="103"/>
        <end position="166"/>
    </location>
</feature>
<evidence type="ECO:0000256" key="2">
    <source>
        <dbReference type="ARBA" id="ARBA00022679"/>
    </source>
</evidence>
<dbReference type="InterPro" id="IPR008278">
    <property type="entry name" value="4-PPantetheinyl_Trfase_dom"/>
</dbReference>
<dbReference type="Gene3D" id="3.90.470.20">
    <property type="entry name" value="4'-phosphopantetheinyl transferase domain"/>
    <property type="match status" value="1"/>
</dbReference>
<dbReference type="GO" id="GO:0008897">
    <property type="term" value="F:holo-[acyl-carrier-protein] synthase activity"/>
    <property type="evidence" value="ECO:0007669"/>
    <property type="project" value="InterPro"/>
</dbReference>
<name>A0A560WIS6_9MICO</name>
<dbReference type="InterPro" id="IPR037143">
    <property type="entry name" value="4-PPantetheinyl_Trfase_dom_sf"/>
</dbReference>
<gene>
    <name evidence="4" type="ORF">FB557_0872</name>
</gene>
<keyword evidence="5" id="KW-1185">Reference proteome</keyword>
<dbReference type="Proteomes" id="UP000315628">
    <property type="component" value="Unassembled WGS sequence"/>
</dbReference>
<dbReference type="AlphaFoldDB" id="A0A560WIS6"/>
<dbReference type="GO" id="GO:0000287">
    <property type="term" value="F:magnesium ion binding"/>
    <property type="evidence" value="ECO:0007669"/>
    <property type="project" value="InterPro"/>
</dbReference>
<dbReference type="PANTHER" id="PTHR12215:SF10">
    <property type="entry name" value="L-AMINOADIPATE-SEMIALDEHYDE DEHYDROGENASE-PHOSPHOPANTETHEINYL TRANSFERASE"/>
    <property type="match status" value="1"/>
</dbReference>
<protein>
    <submittedName>
        <fullName evidence="4">4'-phosphopantetheinyl transferase</fullName>
    </submittedName>
</protein>
<sequence length="198" mass="20806">MRWLALDEVDRGWHGYLDEGERDRYEAKSSEADRTRFLGAAALMRQVAAELAGCPVAEVGLHRSCPDCGEPHGRPVPTGGATGWHVSASHSGPHVLVGGAGRPVGVDVEVVRADLPSARLLGRVLAPGEAQPADSEGFAHLWAAKEAYLKAIGTGLALSMSRVLIEEGEVGLTDGSRPAGRVTRLDAPAGCVGWLCEL</sequence>